<accession>A0A1G9UR69</accession>
<dbReference type="STRING" id="990371.SAMN05421813_11753"/>
<dbReference type="Proteomes" id="UP000199226">
    <property type="component" value="Unassembled WGS sequence"/>
</dbReference>
<gene>
    <name evidence="1" type="ORF">SAMN05421813_11753</name>
</gene>
<protein>
    <submittedName>
        <fullName evidence="1">Uncharacterized protein</fullName>
    </submittedName>
</protein>
<reference evidence="2" key="1">
    <citation type="submission" date="2016-10" db="EMBL/GenBank/DDBJ databases">
        <authorList>
            <person name="Varghese N."/>
            <person name="Submissions S."/>
        </authorList>
    </citation>
    <scope>NUCLEOTIDE SEQUENCE [LARGE SCALE GENOMIC DNA]</scope>
    <source>
        <strain evidence="2">DSM 24536</strain>
    </source>
</reference>
<proteinExistence type="predicted"/>
<name>A0A1G9UR69_9SPHI</name>
<evidence type="ECO:0000313" key="2">
    <source>
        <dbReference type="Proteomes" id="UP000199226"/>
    </source>
</evidence>
<dbReference type="EMBL" id="FNHH01000017">
    <property type="protein sequence ID" value="SDM62354.1"/>
    <property type="molecule type" value="Genomic_DNA"/>
</dbReference>
<organism evidence="1 2">
    <name type="scientific">Daejeonella rubra</name>
    <dbReference type="NCBI Taxonomy" id="990371"/>
    <lineage>
        <taxon>Bacteria</taxon>
        <taxon>Pseudomonadati</taxon>
        <taxon>Bacteroidota</taxon>
        <taxon>Sphingobacteriia</taxon>
        <taxon>Sphingobacteriales</taxon>
        <taxon>Sphingobacteriaceae</taxon>
        <taxon>Daejeonella</taxon>
    </lineage>
</organism>
<evidence type="ECO:0000313" key="1">
    <source>
        <dbReference type="EMBL" id="SDM62354.1"/>
    </source>
</evidence>
<dbReference type="RefSeq" id="WP_245704505.1">
    <property type="nucleotide sequence ID" value="NZ_FNHH01000017.1"/>
</dbReference>
<keyword evidence="2" id="KW-1185">Reference proteome</keyword>
<sequence length="90" mass="10549">MIWNGTSKEYPLNLENFLLRAIDSGDWKKETISDGEFRTLQSEKIEGVKIDFVKVDISRFIKDPRVLEIWSQSYFHDLRAKLKINASIDT</sequence>
<dbReference type="AlphaFoldDB" id="A0A1G9UR69"/>